<dbReference type="WBParaSite" id="Gr19_v10_g3989.t1">
    <property type="protein sequence ID" value="Gr19_v10_g3989.t1"/>
    <property type="gene ID" value="Gr19_v10_g3989"/>
</dbReference>
<evidence type="ECO:0000313" key="2">
    <source>
        <dbReference type="WBParaSite" id="Gr19_v10_g3989.t1"/>
    </source>
</evidence>
<organism evidence="1 2">
    <name type="scientific">Globodera rostochiensis</name>
    <name type="common">Golden nematode worm</name>
    <name type="synonym">Heterodera rostochiensis</name>
    <dbReference type="NCBI Taxonomy" id="31243"/>
    <lineage>
        <taxon>Eukaryota</taxon>
        <taxon>Metazoa</taxon>
        <taxon>Ecdysozoa</taxon>
        <taxon>Nematoda</taxon>
        <taxon>Chromadorea</taxon>
        <taxon>Rhabditida</taxon>
        <taxon>Tylenchina</taxon>
        <taxon>Tylenchomorpha</taxon>
        <taxon>Tylenchoidea</taxon>
        <taxon>Heteroderidae</taxon>
        <taxon>Heteroderinae</taxon>
        <taxon>Globodera</taxon>
    </lineage>
</organism>
<evidence type="ECO:0000313" key="1">
    <source>
        <dbReference type="Proteomes" id="UP000887572"/>
    </source>
</evidence>
<protein>
    <submittedName>
        <fullName evidence="2">Uncharacterized protein</fullName>
    </submittedName>
</protein>
<accession>A0A914HU29</accession>
<sequence length="102" mass="12160">MSITKSTDRTPKLDKLNPIQLFRMLLSQSYEQAAKLKERLFQLDKAAKLKERLFQLDKHEQASKLKNRLFQLDKHEQASYEQAAKLKERLFQLDKVMNRRPS</sequence>
<reference evidence="2" key="1">
    <citation type="submission" date="2022-11" db="UniProtKB">
        <authorList>
            <consortium name="WormBaseParasite"/>
        </authorList>
    </citation>
    <scope>IDENTIFICATION</scope>
</reference>
<name>A0A914HU29_GLORO</name>
<keyword evidence="1" id="KW-1185">Reference proteome</keyword>
<proteinExistence type="predicted"/>
<dbReference type="AlphaFoldDB" id="A0A914HU29"/>
<dbReference type="Proteomes" id="UP000887572">
    <property type="component" value="Unplaced"/>
</dbReference>